<feature type="coiled-coil region" evidence="1">
    <location>
        <begin position="31"/>
        <end position="58"/>
    </location>
</feature>
<keyword evidence="1" id="KW-0175">Coiled coil</keyword>
<organism evidence="2 3">
    <name type="scientific">Thalictrum thalictroides</name>
    <name type="common">Rue-anemone</name>
    <name type="synonym">Anemone thalictroides</name>
    <dbReference type="NCBI Taxonomy" id="46969"/>
    <lineage>
        <taxon>Eukaryota</taxon>
        <taxon>Viridiplantae</taxon>
        <taxon>Streptophyta</taxon>
        <taxon>Embryophyta</taxon>
        <taxon>Tracheophyta</taxon>
        <taxon>Spermatophyta</taxon>
        <taxon>Magnoliopsida</taxon>
        <taxon>Ranunculales</taxon>
        <taxon>Ranunculaceae</taxon>
        <taxon>Thalictroideae</taxon>
        <taxon>Thalictrum</taxon>
    </lineage>
</organism>
<comment type="caution">
    <text evidence="2">The sequence shown here is derived from an EMBL/GenBank/DDBJ whole genome shotgun (WGS) entry which is preliminary data.</text>
</comment>
<dbReference type="AlphaFoldDB" id="A0A7J6VX73"/>
<sequence length="132" mass="15370">MEGGRQKFNFGDGMVMGGGDRKIFWVGDGDILEMVEDSEEEELEKQKIKERVAELLKNPPKRPDDKTILDVMYENLSEKWKNRARHALGMEEKYPNPLELPKSSLPLTPKELCRLDNVYDEYRSTFSEESEE</sequence>
<protein>
    <submittedName>
        <fullName evidence="2">Uncharacterized protein</fullName>
    </submittedName>
</protein>
<proteinExistence type="predicted"/>
<name>A0A7J6VX73_THATH</name>
<accession>A0A7J6VX73</accession>
<dbReference type="Proteomes" id="UP000554482">
    <property type="component" value="Unassembled WGS sequence"/>
</dbReference>
<keyword evidence="3" id="KW-1185">Reference proteome</keyword>
<evidence type="ECO:0000313" key="2">
    <source>
        <dbReference type="EMBL" id="KAF5189208.1"/>
    </source>
</evidence>
<dbReference type="EMBL" id="JABWDY010025786">
    <property type="protein sequence ID" value="KAF5189208.1"/>
    <property type="molecule type" value="Genomic_DNA"/>
</dbReference>
<evidence type="ECO:0000256" key="1">
    <source>
        <dbReference type="SAM" id="Coils"/>
    </source>
</evidence>
<evidence type="ECO:0000313" key="3">
    <source>
        <dbReference type="Proteomes" id="UP000554482"/>
    </source>
</evidence>
<reference evidence="2 3" key="1">
    <citation type="submission" date="2020-06" db="EMBL/GenBank/DDBJ databases">
        <title>Transcriptomic and genomic resources for Thalictrum thalictroides and T. hernandezii: Facilitating candidate gene discovery in an emerging model plant lineage.</title>
        <authorList>
            <person name="Arias T."/>
            <person name="Riano-Pachon D.M."/>
            <person name="Di Stilio V.S."/>
        </authorList>
    </citation>
    <scope>NUCLEOTIDE SEQUENCE [LARGE SCALE GENOMIC DNA]</scope>
    <source>
        <strain evidence="3">cv. WT478/WT964</strain>
        <tissue evidence="2">Leaves</tissue>
    </source>
</reference>
<gene>
    <name evidence="2" type="ORF">FRX31_021205</name>
</gene>